<name>A0A2I2F8G6_ASPCN</name>
<dbReference type="PANTHER" id="PTHR37488">
    <property type="entry name" value="DUF1275 DOMAIN-CONTAINING PROTEIN"/>
    <property type="match status" value="1"/>
</dbReference>
<keyword evidence="1" id="KW-1133">Transmembrane helix</keyword>
<dbReference type="STRING" id="41067.A0A2I2F8G6"/>
<dbReference type="PANTHER" id="PTHR37488:SF6">
    <property type="entry name" value="DUF1275 DOMAIN PROTEIN (AFU_ORTHOLOGUE AFUA_3G07550)"/>
    <property type="match status" value="1"/>
</dbReference>
<dbReference type="InterPro" id="IPR010699">
    <property type="entry name" value="DUF1275"/>
</dbReference>
<dbReference type="OrthoDB" id="5223589at2759"/>
<accession>A0A2I2F8G6</accession>
<evidence type="ECO:0000313" key="3">
    <source>
        <dbReference type="Proteomes" id="UP000234585"/>
    </source>
</evidence>
<evidence type="ECO:0000256" key="1">
    <source>
        <dbReference type="SAM" id="Phobius"/>
    </source>
</evidence>
<evidence type="ECO:0008006" key="4">
    <source>
        <dbReference type="Google" id="ProtNLM"/>
    </source>
</evidence>
<proteinExistence type="predicted"/>
<dbReference type="Pfam" id="PF06912">
    <property type="entry name" value="DUF1275"/>
    <property type="match status" value="1"/>
</dbReference>
<protein>
    <recommendedName>
        <fullName evidence="4">DUF1275 domain protein</fullName>
    </recommendedName>
</protein>
<dbReference type="RefSeq" id="XP_024670946.1">
    <property type="nucleotide sequence ID" value="XM_024816624.1"/>
</dbReference>
<keyword evidence="1" id="KW-0812">Transmembrane</keyword>
<reference evidence="2 3" key="1">
    <citation type="submission" date="2017-12" db="EMBL/GenBank/DDBJ databases">
        <authorList>
            <consortium name="DOE Joint Genome Institute"/>
            <person name="Haridas S."/>
            <person name="Kjaerbolling I."/>
            <person name="Vesth T.C."/>
            <person name="Frisvad J.C."/>
            <person name="Nybo J.L."/>
            <person name="Theobald S."/>
            <person name="Kuo A."/>
            <person name="Bowyer P."/>
            <person name="Matsuda Y."/>
            <person name="Mondo S."/>
            <person name="Lyhne E.K."/>
            <person name="Kogle M.E."/>
            <person name="Clum A."/>
            <person name="Lipzen A."/>
            <person name="Salamov A."/>
            <person name="Ngan C.Y."/>
            <person name="Daum C."/>
            <person name="Chiniquy J."/>
            <person name="Barry K."/>
            <person name="LaButti K."/>
            <person name="Simmons B.A."/>
            <person name="Magnuson J.K."/>
            <person name="Mortensen U.H."/>
            <person name="Larsen T.O."/>
            <person name="Grigoriev I.V."/>
            <person name="Baker S.E."/>
            <person name="Andersen M.R."/>
            <person name="Nordberg H.P."/>
            <person name="Cantor M.N."/>
            <person name="Hua S.X."/>
        </authorList>
    </citation>
    <scope>NUCLEOTIDE SEQUENCE [LARGE SCALE GENOMIC DNA]</scope>
    <source>
        <strain evidence="2 3">CBS 102.13</strain>
    </source>
</reference>
<keyword evidence="1" id="KW-0472">Membrane</keyword>
<dbReference type="EMBL" id="KZ559147">
    <property type="protein sequence ID" value="PLB36934.1"/>
    <property type="molecule type" value="Genomic_DNA"/>
</dbReference>
<dbReference type="GeneID" id="36523784"/>
<evidence type="ECO:0000313" key="2">
    <source>
        <dbReference type="EMBL" id="PLB36934.1"/>
    </source>
</evidence>
<organism evidence="2 3">
    <name type="scientific">Aspergillus candidus</name>
    <dbReference type="NCBI Taxonomy" id="41067"/>
    <lineage>
        <taxon>Eukaryota</taxon>
        <taxon>Fungi</taxon>
        <taxon>Dikarya</taxon>
        <taxon>Ascomycota</taxon>
        <taxon>Pezizomycotina</taxon>
        <taxon>Eurotiomycetes</taxon>
        <taxon>Eurotiomycetidae</taxon>
        <taxon>Eurotiales</taxon>
        <taxon>Aspergillaceae</taxon>
        <taxon>Aspergillus</taxon>
        <taxon>Aspergillus subgen. Circumdati</taxon>
    </lineage>
</organism>
<feature type="transmembrane region" description="Helical" evidence="1">
    <location>
        <begin position="131"/>
        <end position="151"/>
    </location>
</feature>
<dbReference type="Proteomes" id="UP000234585">
    <property type="component" value="Unassembled WGS sequence"/>
</dbReference>
<gene>
    <name evidence="2" type="ORF">BDW47DRAFT_126842</name>
</gene>
<dbReference type="AlphaFoldDB" id="A0A2I2F8G6"/>
<keyword evidence="3" id="KW-1185">Reference proteome</keyword>
<sequence>MTIFENPSSSTVVQEVPSHSDISTCKGSEKRSFKARLKQFWLGEIDVRWTDLILLACTFSSGLIDGLAFNAWGNYVNMYTGNTIFIALAISGKPDYSHKLWIRAAVAVVSFLVGNIFFIHYGRLLGPRRRIAVVSSFAIQTIFLLITVLLVEGRIISPQPDRFEPINWIQTVAIALMSFQGAGQLVASRFLTVPEIPTVVLTALVADLLMDPLLYQRSWGSNIRRNRRVGAILTHFAGATAAGGMIKHTGLTGGLWLSVALKATITLTFVGWSEKPPVPPKNVV</sequence>
<feature type="transmembrane region" description="Helical" evidence="1">
    <location>
        <begin position="100"/>
        <end position="119"/>
    </location>
</feature>